<evidence type="ECO:0000313" key="2">
    <source>
        <dbReference type="EMBL" id="ABR56183.1"/>
    </source>
</evidence>
<dbReference type="Proteomes" id="UP000001106">
    <property type="component" value="Chromosome"/>
</dbReference>
<feature type="domain" description="Uroporphyrinogen decarboxylase (URO-D)" evidence="1">
    <location>
        <begin position="2"/>
        <end position="329"/>
    </location>
</feature>
<organism evidence="2 3">
    <name type="scientific">Methanococcus aeolicus (strain ATCC BAA-1280 / DSM 17508 / OCM 812 / Nankai-3)</name>
    <dbReference type="NCBI Taxonomy" id="419665"/>
    <lineage>
        <taxon>Archaea</taxon>
        <taxon>Methanobacteriati</taxon>
        <taxon>Methanobacteriota</taxon>
        <taxon>Methanomada group</taxon>
        <taxon>Methanococci</taxon>
        <taxon>Methanococcales</taxon>
        <taxon>Methanococcaceae</taxon>
        <taxon>Methanococcus</taxon>
    </lineage>
</organism>
<dbReference type="Pfam" id="PF01208">
    <property type="entry name" value="URO-D"/>
    <property type="match status" value="1"/>
</dbReference>
<sequence length="335" mass="36445">MTPKERLLGAITGSGIDRIPAAPLIGNFAGRMAGYTVNEIAKDGTKLAKSLEYTYNMIKPDLVTILTDLSIEAEAMGCELEYFDNDVPVVKRHVSLDEISIPNPEKDGRMPEFLKCIEHLVEKIGNEVFIGMCVPGPFTITGNVHGAESMMMDLVMNPDVVKEEIKLATETSKLFINACMDRGAIPLICDPIASGSLISPKFYEEFALNPSKEIVDEIHKRGLPAVLHICGDSNPIHDLMAETGADFLSVDANVNLKEMKEKVGKKVGIIGNIDPGSTIYLGSKEEVINECKKAIEYASDNPKGFILASGCEIPLESKKENVKAIVEASEVYGKI</sequence>
<dbReference type="SUPFAM" id="SSF51726">
    <property type="entry name" value="UROD/MetE-like"/>
    <property type="match status" value="1"/>
</dbReference>
<gene>
    <name evidence="2" type="ordered locus">Maeo_0598</name>
</gene>
<dbReference type="eggNOG" id="arCOG03323">
    <property type="taxonomic scope" value="Archaea"/>
</dbReference>
<proteinExistence type="predicted"/>
<accession>A6UUL1</accession>
<protein>
    <submittedName>
        <fullName evidence="2">Uroporphyrinogen decarboxylase (URO-D)</fullName>
    </submittedName>
</protein>
<keyword evidence="3" id="KW-1185">Reference proteome</keyword>
<dbReference type="GO" id="GO:0006779">
    <property type="term" value="P:porphyrin-containing compound biosynthetic process"/>
    <property type="evidence" value="ECO:0007669"/>
    <property type="project" value="InterPro"/>
</dbReference>
<dbReference type="InterPro" id="IPR000257">
    <property type="entry name" value="Uroporphyrinogen_deCOase"/>
</dbReference>
<dbReference type="EMBL" id="CP000743">
    <property type="protein sequence ID" value="ABR56183.1"/>
    <property type="molecule type" value="Genomic_DNA"/>
</dbReference>
<evidence type="ECO:0000259" key="1">
    <source>
        <dbReference type="Pfam" id="PF01208"/>
    </source>
</evidence>
<dbReference type="OrthoDB" id="124836at2157"/>
<name>A6UUL1_META3</name>
<dbReference type="InterPro" id="IPR052024">
    <property type="entry name" value="Methanogen_methyltrans"/>
</dbReference>
<dbReference type="STRING" id="419665.Maeo_0598"/>
<dbReference type="PANTHER" id="PTHR47099">
    <property type="entry name" value="METHYLCOBAMIDE:COM METHYLTRANSFERASE MTBA"/>
    <property type="match status" value="1"/>
</dbReference>
<dbReference type="PANTHER" id="PTHR47099:SF1">
    <property type="entry name" value="METHYLCOBAMIDE:COM METHYLTRANSFERASE MTBA"/>
    <property type="match status" value="1"/>
</dbReference>
<evidence type="ECO:0000313" key="3">
    <source>
        <dbReference type="Proteomes" id="UP000001106"/>
    </source>
</evidence>
<dbReference type="AlphaFoldDB" id="A6UUL1"/>
<dbReference type="HOGENOM" id="CLU_040933_2_0_2"/>
<dbReference type="GeneID" id="5326602"/>
<dbReference type="CDD" id="cd03465">
    <property type="entry name" value="URO-D_like"/>
    <property type="match status" value="1"/>
</dbReference>
<dbReference type="InterPro" id="IPR038071">
    <property type="entry name" value="UROD/MetE-like_sf"/>
</dbReference>
<dbReference type="RefSeq" id="WP_011973315.1">
    <property type="nucleotide sequence ID" value="NC_009635.1"/>
</dbReference>
<dbReference type="KEGG" id="mae:Maeo_0598"/>
<dbReference type="GO" id="GO:0004853">
    <property type="term" value="F:uroporphyrinogen decarboxylase activity"/>
    <property type="evidence" value="ECO:0007669"/>
    <property type="project" value="InterPro"/>
</dbReference>
<reference evidence="2" key="1">
    <citation type="submission" date="2007-06" db="EMBL/GenBank/DDBJ databases">
        <title>Complete sequence of Methanococcus aeolicus Nankai-3.</title>
        <authorList>
            <consortium name="US DOE Joint Genome Institute"/>
            <person name="Copeland A."/>
            <person name="Lucas S."/>
            <person name="Lapidus A."/>
            <person name="Barry K."/>
            <person name="Glavina del Rio T."/>
            <person name="Dalin E."/>
            <person name="Tice H."/>
            <person name="Pitluck S."/>
            <person name="Chain P."/>
            <person name="Malfatti S."/>
            <person name="Shin M."/>
            <person name="Vergez L."/>
            <person name="Schmutz J."/>
            <person name="Larimer F."/>
            <person name="Land M."/>
            <person name="Hauser L."/>
            <person name="Kyrpides N."/>
            <person name="Lykidis A."/>
            <person name="Sieprawska-Lupa M."/>
            <person name="Whitman W.B."/>
            <person name="Richardson P."/>
        </authorList>
    </citation>
    <scope>NUCLEOTIDE SEQUENCE [LARGE SCALE GENOMIC DNA]</scope>
    <source>
        <strain evidence="2">Nankai-3</strain>
    </source>
</reference>
<dbReference type="Gene3D" id="3.20.20.210">
    <property type="match status" value="1"/>
</dbReference>